<dbReference type="Pfam" id="PF07562">
    <property type="entry name" value="NCD3G"/>
    <property type="match status" value="1"/>
</dbReference>
<evidence type="ECO:0000256" key="4">
    <source>
        <dbReference type="ARBA" id="ARBA00022692"/>
    </source>
</evidence>
<feature type="transmembrane region" description="Helical" evidence="12">
    <location>
        <begin position="393"/>
        <end position="409"/>
    </location>
</feature>
<comment type="caution">
    <text evidence="14">The sequence shown here is derived from an EMBL/GenBank/DDBJ whole genome shotgun (WGS) entry which is preliminary data.</text>
</comment>
<feature type="domain" description="G-protein coupled receptors family 3 profile" evidence="13">
    <location>
        <begin position="323"/>
        <end position="584"/>
    </location>
</feature>
<protein>
    <submittedName>
        <fullName evidence="14">7tm 3, NCD3G, ANF receptor and/or DUF131 domain containing protein</fullName>
    </submittedName>
</protein>
<dbReference type="InterPro" id="IPR017978">
    <property type="entry name" value="GPCR_3_C"/>
</dbReference>
<feature type="transmembrane region" description="Helical" evidence="12">
    <location>
        <begin position="542"/>
        <end position="567"/>
    </location>
</feature>
<dbReference type="InterPro" id="IPR011500">
    <property type="entry name" value="GPCR_3_9-Cys_dom"/>
</dbReference>
<keyword evidence="7 12" id="KW-0472">Membrane</keyword>
<evidence type="ECO:0000256" key="1">
    <source>
        <dbReference type="ARBA" id="ARBA00004651"/>
    </source>
</evidence>
<evidence type="ECO:0000256" key="5">
    <source>
        <dbReference type="ARBA" id="ARBA00022989"/>
    </source>
</evidence>
<dbReference type="Pfam" id="PF00003">
    <property type="entry name" value="7tm_3"/>
    <property type="match status" value="1"/>
</dbReference>
<dbReference type="Proteomes" id="UP000292052">
    <property type="component" value="Unassembled WGS sequence"/>
</dbReference>
<keyword evidence="6" id="KW-0297">G-protein coupled receptor</keyword>
<dbReference type="PROSITE" id="PS50259">
    <property type="entry name" value="G_PROTEIN_RECEP_F3_4"/>
    <property type="match status" value="1"/>
</dbReference>
<feature type="region of interest" description="Disordered" evidence="11">
    <location>
        <begin position="605"/>
        <end position="629"/>
    </location>
</feature>
<gene>
    <name evidence="14" type="ORF">BDFB_005730</name>
</gene>
<evidence type="ECO:0000256" key="6">
    <source>
        <dbReference type="ARBA" id="ARBA00023040"/>
    </source>
</evidence>
<organism evidence="14 15">
    <name type="scientific">Asbolus verrucosus</name>
    <name type="common">Desert ironclad beetle</name>
    <dbReference type="NCBI Taxonomy" id="1661398"/>
    <lineage>
        <taxon>Eukaryota</taxon>
        <taxon>Metazoa</taxon>
        <taxon>Ecdysozoa</taxon>
        <taxon>Arthropoda</taxon>
        <taxon>Hexapoda</taxon>
        <taxon>Insecta</taxon>
        <taxon>Pterygota</taxon>
        <taxon>Neoptera</taxon>
        <taxon>Endopterygota</taxon>
        <taxon>Coleoptera</taxon>
        <taxon>Polyphaga</taxon>
        <taxon>Cucujiformia</taxon>
        <taxon>Tenebrionidae</taxon>
        <taxon>Pimeliinae</taxon>
        <taxon>Asbolus</taxon>
    </lineage>
</organism>
<evidence type="ECO:0000256" key="2">
    <source>
        <dbReference type="ARBA" id="ARBA00007242"/>
    </source>
</evidence>
<keyword evidence="15" id="KW-1185">Reference proteome</keyword>
<evidence type="ECO:0000256" key="10">
    <source>
        <dbReference type="ARBA" id="ARBA00023224"/>
    </source>
</evidence>
<dbReference type="PANTHER" id="PTHR24060">
    <property type="entry name" value="METABOTROPIC GLUTAMATE RECEPTOR"/>
    <property type="match status" value="1"/>
</dbReference>
<evidence type="ECO:0000256" key="8">
    <source>
        <dbReference type="ARBA" id="ARBA00023170"/>
    </source>
</evidence>
<sequence length="698" mass="78286">MVRNFPRGHATKLSDGWADRGDVTREYEEEAWGGLSIRIHSPHVKAFDDYYWSLKPHNNSRNPWFKEFWESRFSCSVSGQPETSPTLDSSQSSTVNKTDSKKLCSGGEILSDKYRQDSKLSFVIKAIYSLAHALHDMQQDKCGYGTAGTCEKLLPFNGSLFKSYLMNVSFEYDEEIIEFDENGDPPGRYDIMNYQKLEDGTYEYVQVGNWNNRSLLWNQSRPLQFGRKGTSVKSVCSEECPKGHYKNVQQSGKDKRCCWVCVPCPSGEILDEEGESCRRCPLGFAPDELKIGKQTASRESLLSESLSVCLLLPIEYMQWSDTQAIVAMTFASLGFLSTSFAFFVFMKHNNTPVVKSSTKELCYIILAGMTVSHGAIFAILAKPSVLSCALSRFLPGLSFAMIYAALLTKTNRIARILAGSKKRFPTRKPLFMSAAAQVVITCFLVAIEILISGGMIHYQFPDITHIYLNKRTLLECDTTPEAIVVPLAFDFFLIILCTLYAVKTRNVPENFNEAKFIGFAMYTTCVIWIAFVPIYFGSDSKVVTLCMCVTLSALVIWVFLFVPKLYIIVLKPERNNRALFTTSKTIRCHIGSRVASAISEKSSTNSWRDSAASGRDADRCSDKELPPQKRTLSCQTGNELLQVLLNPKTLMEPYSPTSNSCSLPKITERDCCEADNCQVKKIIIKLPDNPLPLTSSPT</sequence>
<dbReference type="Pfam" id="PF01094">
    <property type="entry name" value="ANF_receptor"/>
    <property type="match status" value="1"/>
</dbReference>
<feature type="transmembrane region" description="Helical" evidence="12">
    <location>
        <begin position="514"/>
        <end position="536"/>
    </location>
</feature>
<dbReference type="Gene3D" id="3.40.50.2300">
    <property type="match status" value="1"/>
</dbReference>
<dbReference type="InterPro" id="IPR038550">
    <property type="entry name" value="GPCR_3_9-Cys_sf"/>
</dbReference>
<dbReference type="STRING" id="1661398.A0A482VHL3"/>
<dbReference type="EMBL" id="QDEB01100429">
    <property type="protein sequence ID" value="RZC32069.1"/>
    <property type="molecule type" value="Genomic_DNA"/>
</dbReference>
<feature type="transmembrane region" description="Helical" evidence="12">
    <location>
        <begin position="325"/>
        <end position="345"/>
    </location>
</feature>
<dbReference type="SUPFAM" id="SSF53822">
    <property type="entry name" value="Periplasmic binding protein-like I"/>
    <property type="match status" value="1"/>
</dbReference>
<keyword evidence="9" id="KW-0325">Glycoprotein</keyword>
<feature type="compositionally biased region" description="Basic and acidic residues" evidence="11">
    <location>
        <begin position="615"/>
        <end position="627"/>
    </location>
</feature>
<evidence type="ECO:0000259" key="13">
    <source>
        <dbReference type="PROSITE" id="PS50259"/>
    </source>
</evidence>
<dbReference type="InterPro" id="IPR000337">
    <property type="entry name" value="GPCR_3"/>
</dbReference>
<dbReference type="InterPro" id="IPR001828">
    <property type="entry name" value="ANF_lig-bd_rcpt"/>
</dbReference>
<evidence type="ECO:0000256" key="3">
    <source>
        <dbReference type="ARBA" id="ARBA00022475"/>
    </source>
</evidence>
<dbReference type="PRINTS" id="PR00248">
    <property type="entry name" value="GPCRMGR"/>
</dbReference>
<dbReference type="GO" id="GO:0005886">
    <property type="term" value="C:plasma membrane"/>
    <property type="evidence" value="ECO:0007669"/>
    <property type="project" value="UniProtKB-SubCell"/>
</dbReference>
<feature type="transmembrane region" description="Helical" evidence="12">
    <location>
        <begin position="361"/>
        <end position="381"/>
    </location>
</feature>
<evidence type="ECO:0000256" key="9">
    <source>
        <dbReference type="ARBA" id="ARBA00023180"/>
    </source>
</evidence>
<evidence type="ECO:0000256" key="7">
    <source>
        <dbReference type="ARBA" id="ARBA00023136"/>
    </source>
</evidence>
<dbReference type="CDD" id="cd15285">
    <property type="entry name" value="7tmC_mGluR_group1"/>
    <property type="match status" value="1"/>
</dbReference>
<dbReference type="InterPro" id="IPR050726">
    <property type="entry name" value="mGluR"/>
</dbReference>
<keyword evidence="3" id="KW-1003">Cell membrane</keyword>
<comment type="subcellular location">
    <subcellularLocation>
        <location evidence="1">Cell membrane</location>
        <topology evidence="1">Multi-pass membrane protein</topology>
    </subcellularLocation>
</comment>
<dbReference type="InterPro" id="IPR000162">
    <property type="entry name" value="GPCR_3_mtglu_rcpt"/>
</dbReference>
<keyword evidence="10" id="KW-0807">Transducer</keyword>
<evidence type="ECO:0000256" key="12">
    <source>
        <dbReference type="SAM" id="Phobius"/>
    </source>
</evidence>
<feature type="transmembrane region" description="Helical" evidence="12">
    <location>
        <begin position="430"/>
        <end position="451"/>
    </location>
</feature>
<reference evidence="14 15" key="1">
    <citation type="submission" date="2017-03" db="EMBL/GenBank/DDBJ databases">
        <title>Genome of the blue death feigning beetle - Asbolus verrucosus.</title>
        <authorList>
            <person name="Rider S.D."/>
        </authorList>
    </citation>
    <scope>NUCLEOTIDE SEQUENCE [LARGE SCALE GENOMIC DNA]</scope>
    <source>
        <strain evidence="14">Butters</strain>
        <tissue evidence="14">Head and leg muscle</tissue>
    </source>
</reference>
<feature type="region of interest" description="Disordered" evidence="11">
    <location>
        <begin position="79"/>
        <end position="99"/>
    </location>
</feature>
<feature type="compositionally biased region" description="Polar residues" evidence="11">
    <location>
        <begin position="79"/>
        <end position="97"/>
    </location>
</feature>
<name>A0A482VHL3_ASBVE</name>
<feature type="transmembrane region" description="Helical" evidence="12">
    <location>
        <begin position="483"/>
        <end position="502"/>
    </location>
</feature>
<keyword evidence="8 14" id="KW-0675">Receptor</keyword>
<dbReference type="GO" id="GO:0004930">
    <property type="term" value="F:G protein-coupled receptor activity"/>
    <property type="evidence" value="ECO:0007669"/>
    <property type="project" value="UniProtKB-KW"/>
</dbReference>
<dbReference type="AlphaFoldDB" id="A0A482VHL3"/>
<dbReference type="OrthoDB" id="425344at2759"/>
<accession>A0A482VHL3</accession>
<keyword evidence="4 12" id="KW-0812">Transmembrane</keyword>
<evidence type="ECO:0000256" key="11">
    <source>
        <dbReference type="SAM" id="MobiDB-lite"/>
    </source>
</evidence>
<proteinExistence type="inferred from homology"/>
<dbReference type="Gene3D" id="2.10.50.30">
    <property type="entry name" value="GPCR, family 3, nine cysteines domain"/>
    <property type="match status" value="1"/>
</dbReference>
<dbReference type="PRINTS" id="PR00593">
    <property type="entry name" value="MTABOTROPICR"/>
</dbReference>
<comment type="similarity">
    <text evidence="2">Belongs to the G-protein coupled receptor 3 family.</text>
</comment>
<dbReference type="InterPro" id="IPR028082">
    <property type="entry name" value="Peripla_BP_I"/>
</dbReference>
<keyword evidence="5 12" id="KW-1133">Transmembrane helix</keyword>
<evidence type="ECO:0000313" key="14">
    <source>
        <dbReference type="EMBL" id="RZC32069.1"/>
    </source>
</evidence>
<evidence type="ECO:0000313" key="15">
    <source>
        <dbReference type="Proteomes" id="UP000292052"/>
    </source>
</evidence>